<evidence type="ECO:0000256" key="1">
    <source>
        <dbReference type="SAM" id="Phobius"/>
    </source>
</evidence>
<keyword evidence="1" id="KW-0472">Membrane</keyword>
<gene>
    <name evidence="2" type="ORF">PMAYCL1PPCAC_28574</name>
</gene>
<feature type="transmembrane region" description="Helical" evidence="1">
    <location>
        <begin position="20"/>
        <end position="48"/>
    </location>
</feature>
<dbReference type="Proteomes" id="UP001328107">
    <property type="component" value="Unassembled WGS sequence"/>
</dbReference>
<accession>A0AAN5IBB8</accession>
<keyword evidence="3" id="KW-1185">Reference proteome</keyword>
<reference evidence="3" key="1">
    <citation type="submission" date="2022-10" db="EMBL/GenBank/DDBJ databases">
        <title>Genome assembly of Pristionchus species.</title>
        <authorList>
            <person name="Yoshida K."/>
            <person name="Sommer R.J."/>
        </authorList>
    </citation>
    <scope>NUCLEOTIDE SEQUENCE [LARGE SCALE GENOMIC DNA]</scope>
    <source>
        <strain evidence="3">RS5460</strain>
    </source>
</reference>
<evidence type="ECO:0000313" key="2">
    <source>
        <dbReference type="EMBL" id="GMR58379.1"/>
    </source>
</evidence>
<dbReference type="AlphaFoldDB" id="A0AAN5IBB8"/>
<comment type="caution">
    <text evidence="2">The sequence shown here is derived from an EMBL/GenBank/DDBJ whole genome shotgun (WGS) entry which is preliminary data.</text>
</comment>
<feature type="non-terminal residue" evidence="2">
    <location>
        <position position="187"/>
    </location>
</feature>
<protein>
    <submittedName>
        <fullName evidence="2">Uncharacterized protein</fullName>
    </submittedName>
</protein>
<feature type="non-terminal residue" evidence="2">
    <location>
        <position position="1"/>
    </location>
</feature>
<sequence length="187" mass="19281">APVVVQSLQIPPAGQHAGAVVVVVGAAVVVVVVDVVVVVVVLQLYVGLAGVLPVPQKNEFVLPLSDFTYEKQQVFLGKEQRAIPQGPVSVARPAHGHPSTMEVHVRTRVALLQDPQVVAHAPVVVHSLHTPPAGQQAGWGTVVVVVATVVVVVVDVVVEVVVDGSEVVDGEGSVVVEVSSVVEVEGS</sequence>
<dbReference type="EMBL" id="BTRK01000006">
    <property type="protein sequence ID" value="GMR58379.1"/>
    <property type="molecule type" value="Genomic_DNA"/>
</dbReference>
<organism evidence="2 3">
    <name type="scientific">Pristionchus mayeri</name>
    <dbReference type="NCBI Taxonomy" id="1317129"/>
    <lineage>
        <taxon>Eukaryota</taxon>
        <taxon>Metazoa</taxon>
        <taxon>Ecdysozoa</taxon>
        <taxon>Nematoda</taxon>
        <taxon>Chromadorea</taxon>
        <taxon>Rhabditida</taxon>
        <taxon>Rhabditina</taxon>
        <taxon>Diplogasteromorpha</taxon>
        <taxon>Diplogasteroidea</taxon>
        <taxon>Neodiplogasteridae</taxon>
        <taxon>Pristionchus</taxon>
    </lineage>
</organism>
<evidence type="ECO:0000313" key="3">
    <source>
        <dbReference type="Proteomes" id="UP001328107"/>
    </source>
</evidence>
<keyword evidence="1" id="KW-1133">Transmembrane helix</keyword>
<name>A0AAN5IBB8_9BILA</name>
<proteinExistence type="predicted"/>
<keyword evidence="1" id="KW-0812">Transmembrane</keyword>